<accession>W9XJC5</accession>
<comment type="caution">
    <text evidence="2">The sequence shown here is derived from an EMBL/GenBank/DDBJ whole genome shotgun (WGS) entry which is preliminary data.</text>
</comment>
<feature type="compositionally biased region" description="Basic and acidic residues" evidence="1">
    <location>
        <begin position="30"/>
        <end position="45"/>
    </location>
</feature>
<feature type="compositionally biased region" description="Acidic residues" evidence="1">
    <location>
        <begin position="101"/>
        <end position="110"/>
    </location>
</feature>
<feature type="compositionally biased region" description="Polar residues" evidence="1">
    <location>
        <begin position="140"/>
        <end position="158"/>
    </location>
</feature>
<organism evidence="2 3">
    <name type="scientific">Capronia epimyces CBS 606.96</name>
    <dbReference type="NCBI Taxonomy" id="1182542"/>
    <lineage>
        <taxon>Eukaryota</taxon>
        <taxon>Fungi</taxon>
        <taxon>Dikarya</taxon>
        <taxon>Ascomycota</taxon>
        <taxon>Pezizomycotina</taxon>
        <taxon>Eurotiomycetes</taxon>
        <taxon>Chaetothyriomycetidae</taxon>
        <taxon>Chaetothyriales</taxon>
        <taxon>Herpotrichiellaceae</taxon>
        <taxon>Capronia</taxon>
    </lineage>
</organism>
<feature type="region of interest" description="Disordered" evidence="1">
    <location>
        <begin position="63"/>
        <end position="179"/>
    </location>
</feature>
<dbReference type="OrthoDB" id="4156372at2759"/>
<feature type="compositionally biased region" description="Low complexity" evidence="1">
    <location>
        <begin position="18"/>
        <end position="28"/>
    </location>
</feature>
<dbReference type="AlphaFoldDB" id="W9XJC5"/>
<dbReference type="HOGENOM" id="CLU_115531_0_0_1"/>
<dbReference type="Proteomes" id="UP000019478">
    <property type="component" value="Unassembled WGS sequence"/>
</dbReference>
<feature type="compositionally biased region" description="Basic and acidic residues" evidence="1">
    <location>
        <begin position="1"/>
        <end position="15"/>
    </location>
</feature>
<evidence type="ECO:0000313" key="3">
    <source>
        <dbReference type="Proteomes" id="UP000019478"/>
    </source>
</evidence>
<sequence length="179" mass="20139">MRRHDSQSSTEHPDVVESAPSSPSLSRRSTGHDPEAHLERRDSKLGHLVDSIRNVISQEQTKLFGDAKSSQHHRKYQSTVAERLEKLREQDRSQRERVEEEMLSDPEVEESLSPAVEARSRSDLNENNMGPSSHELPQCDSWSSYPVSSKGPSTTGRKSSFKKTKEEVARMTPQDGGSN</sequence>
<name>W9XJC5_9EURO</name>
<protein>
    <submittedName>
        <fullName evidence="2">Uncharacterized protein</fullName>
    </submittedName>
</protein>
<evidence type="ECO:0000256" key="1">
    <source>
        <dbReference type="SAM" id="MobiDB-lite"/>
    </source>
</evidence>
<evidence type="ECO:0000313" key="2">
    <source>
        <dbReference type="EMBL" id="EXJ77435.1"/>
    </source>
</evidence>
<gene>
    <name evidence="2" type="ORF">A1O3_09661</name>
</gene>
<dbReference type="GeneID" id="19173745"/>
<feature type="compositionally biased region" description="Basic and acidic residues" evidence="1">
    <location>
        <begin position="82"/>
        <end position="100"/>
    </location>
</feature>
<feature type="region of interest" description="Disordered" evidence="1">
    <location>
        <begin position="1"/>
        <end position="45"/>
    </location>
</feature>
<keyword evidence="3" id="KW-1185">Reference proteome</keyword>
<dbReference type="RefSeq" id="XP_007737945.1">
    <property type="nucleotide sequence ID" value="XM_007739755.1"/>
</dbReference>
<proteinExistence type="predicted"/>
<dbReference type="EMBL" id="AMGY01000010">
    <property type="protein sequence ID" value="EXJ77435.1"/>
    <property type="molecule type" value="Genomic_DNA"/>
</dbReference>
<reference evidence="2 3" key="1">
    <citation type="submission" date="2013-03" db="EMBL/GenBank/DDBJ databases">
        <title>The Genome Sequence of Capronia epimyces CBS 606.96.</title>
        <authorList>
            <consortium name="The Broad Institute Genomics Platform"/>
            <person name="Cuomo C."/>
            <person name="de Hoog S."/>
            <person name="Gorbushina A."/>
            <person name="Walker B."/>
            <person name="Young S.K."/>
            <person name="Zeng Q."/>
            <person name="Gargeya S."/>
            <person name="Fitzgerald M."/>
            <person name="Haas B."/>
            <person name="Abouelleil A."/>
            <person name="Allen A.W."/>
            <person name="Alvarado L."/>
            <person name="Arachchi H.M."/>
            <person name="Berlin A.M."/>
            <person name="Chapman S.B."/>
            <person name="Gainer-Dewar J."/>
            <person name="Goldberg J."/>
            <person name="Griggs A."/>
            <person name="Gujja S."/>
            <person name="Hansen M."/>
            <person name="Howarth C."/>
            <person name="Imamovic A."/>
            <person name="Ireland A."/>
            <person name="Larimer J."/>
            <person name="McCowan C."/>
            <person name="Murphy C."/>
            <person name="Pearson M."/>
            <person name="Poon T.W."/>
            <person name="Priest M."/>
            <person name="Roberts A."/>
            <person name="Saif S."/>
            <person name="Shea T."/>
            <person name="Sisk P."/>
            <person name="Sykes S."/>
            <person name="Wortman J."/>
            <person name="Nusbaum C."/>
            <person name="Birren B."/>
        </authorList>
    </citation>
    <scope>NUCLEOTIDE SEQUENCE [LARGE SCALE GENOMIC DNA]</scope>
    <source>
        <strain evidence="2 3">CBS 606.96</strain>
    </source>
</reference>